<dbReference type="GeneID" id="28815309"/>
<dbReference type="PANTHER" id="PTHR35392">
    <property type="entry name" value="ZN(II)2CYS6 TRANSCRIPTION FACTOR (EUROFUNG)-RELATED-RELATED"/>
    <property type="match status" value="1"/>
</dbReference>
<dbReference type="KEGG" id="psco:LY89DRAFT_177118"/>
<keyword evidence="3" id="KW-1185">Reference proteome</keyword>
<dbReference type="EMBL" id="KQ947405">
    <property type="protein sequence ID" value="KUJ23250.1"/>
    <property type="molecule type" value="Genomic_DNA"/>
</dbReference>
<dbReference type="PANTHER" id="PTHR35392:SF1">
    <property type="entry name" value="ZN(II)2CYS6 TRANSCRIPTION FACTOR (EUROFUNG)"/>
    <property type="match status" value="1"/>
</dbReference>
<name>A0A194XSH1_MOLSC</name>
<organism evidence="2 3">
    <name type="scientific">Mollisia scopiformis</name>
    <name type="common">Conifer needle endophyte fungus</name>
    <name type="synonym">Phialocephala scopiformis</name>
    <dbReference type="NCBI Taxonomy" id="149040"/>
    <lineage>
        <taxon>Eukaryota</taxon>
        <taxon>Fungi</taxon>
        <taxon>Dikarya</taxon>
        <taxon>Ascomycota</taxon>
        <taxon>Pezizomycotina</taxon>
        <taxon>Leotiomycetes</taxon>
        <taxon>Helotiales</taxon>
        <taxon>Mollisiaceae</taxon>
        <taxon>Mollisia</taxon>
    </lineage>
</organism>
<sequence>MDCSINLSGIDMNDPETVAVYTRLVRFQSDIFSEEIAFGDPDSSLRRIIHDLAHRLGLEFEFSLLTRCARVTRPIPANPYYTSKDQVFTPSTLNGCDTAGYPVWFYAGAQTGEIDFVAETIVSEARSPATFAYPGLDLSSSKVDNTSLSTTSTSNYASYYGSIDTSPALGLLAGPTSSATSTGKIDHPRAFNNSSVKRSNSAASTCSKNQETVFDARAGQSVSSRSSPSVRRGTMDSTSRESMKAVKAVGACWRCKYLRKTCETSDPCEACPKPSQKSTNTNWGLVGCRRGPFADHLPVIRLCTGTGAKTTIDQDVRSQGESMREGQNSPAVNSDNSFWKAQTKERNDDIESIKAADDPEKKFFELIFGHAESIKCWKPLHRLQ</sequence>
<evidence type="ECO:0000256" key="1">
    <source>
        <dbReference type="SAM" id="MobiDB-lite"/>
    </source>
</evidence>
<feature type="region of interest" description="Disordered" evidence="1">
    <location>
        <begin position="216"/>
        <end position="241"/>
    </location>
</feature>
<evidence type="ECO:0000313" key="2">
    <source>
        <dbReference type="EMBL" id="KUJ23250.1"/>
    </source>
</evidence>
<dbReference type="RefSeq" id="XP_018077605.1">
    <property type="nucleotide sequence ID" value="XM_018205583.1"/>
</dbReference>
<feature type="region of interest" description="Disordered" evidence="1">
    <location>
        <begin position="177"/>
        <end position="204"/>
    </location>
</feature>
<gene>
    <name evidence="2" type="ORF">LY89DRAFT_177118</name>
</gene>
<evidence type="ECO:0008006" key="4">
    <source>
        <dbReference type="Google" id="ProtNLM"/>
    </source>
</evidence>
<dbReference type="OrthoDB" id="3565173at2759"/>
<reference evidence="2 3" key="1">
    <citation type="submission" date="2015-10" db="EMBL/GenBank/DDBJ databases">
        <title>Full genome of DAOMC 229536 Phialocephala scopiformis, a fungal endophyte of spruce producing the potent anti-insectan compound rugulosin.</title>
        <authorList>
            <consortium name="DOE Joint Genome Institute"/>
            <person name="Walker A.K."/>
            <person name="Frasz S.L."/>
            <person name="Seifert K.A."/>
            <person name="Miller J.D."/>
            <person name="Mondo S.J."/>
            <person name="Labutti K."/>
            <person name="Lipzen A."/>
            <person name="Dockter R."/>
            <person name="Kennedy M."/>
            <person name="Grigoriev I.V."/>
            <person name="Spatafora J.W."/>
        </authorList>
    </citation>
    <scope>NUCLEOTIDE SEQUENCE [LARGE SCALE GENOMIC DNA]</scope>
    <source>
        <strain evidence="2 3">CBS 120377</strain>
    </source>
</reference>
<dbReference type="Proteomes" id="UP000070700">
    <property type="component" value="Unassembled WGS sequence"/>
</dbReference>
<protein>
    <recommendedName>
        <fullName evidence="4">Zn(2)-C6 fungal-type domain-containing protein</fullName>
    </recommendedName>
</protein>
<feature type="compositionally biased region" description="Polar residues" evidence="1">
    <location>
        <begin position="191"/>
        <end position="204"/>
    </location>
</feature>
<accession>A0A194XSH1</accession>
<dbReference type="InterPro" id="IPR052973">
    <property type="entry name" value="Fungal_sec-metab_reg_TF"/>
</dbReference>
<proteinExistence type="predicted"/>
<evidence type="ECO:0000313" key="3">
    <source>
        <dbReference type="Proteomes" id="UP000070700"/>
    </source>
</evidence>
<dbReference type="AlphaFoldDB" id="A0A194XSH1"/>
<dbReference type="InParanoid" id="A0A194XSH1"/>
<feature type="compositionally biased region" description="Low complexity" evidence="1">
    <location>
        <begin position="221"/>
        <end position="232"/>
    </location>
</feature>